<accession>A0A6A6W8U6</accession>
<dbReference type="EMBL" id="ML996573">
    <property type="protein sequence ID" value="KAF2757511.1"/>
    <property type="molecule type" value="Genomic_DNA"/>
</dbReference>
<gene>
    <name evidence="3" type="ORF">EJ05DRAFT_486559</name>
</gene>
<protein>
    <recommendedName>
        <fullName evidence="5">Ankyrin 2,3/unc44</fullName>
    </recommendedName>
</protein>
<dbReference type="AlphaFoldDB" id="A0A6A6W8U6"/>
<feature type="region of interest" description="Disordered" evidence="2">
    <location>
        <begin position="445"/>
        <end position="533"/>
    </location>
</feature>
<feature type="compositionally biased region" description="Low complexity" evidence="2">
    <location>
        <begin position="667"/>
        <end position="680"/>
    </location>
</feature>
<keyword evidence="4" id="KW-1185">Reference proteome</keyword>
<dbReference type="GeneID" id="54486596"/>
<evidence type="ECO:0000313" key="3">
    <source>
        <dbReference type="EMBL" id="KAF2757511.1"/>
    </source>
</evidence>
<feature type="coiled-coil region" evidence="1">
    <location>
        <begin position="376"/>
        <end position="403"/>
    </location>
</feature>
<proteinExistence type="predicted"/>
<keyword evidence="1" id="KW-0175">Coiled coil</keyword>
<feature type="compositionally biased region" description="Low complexity" evidence="2">
    <location>
        <begin position="632"/>
        <end position="652"/>
    </location>
</feature>
<dbReference type="OrthoDB" id="3775941at2759"/>
<dbReference type="RefSeq" id="XP_033599962.1">
    <property type="nucleotide sequence ID" value="XM_033745542.1"/>
</dbReference>
<feature type="region of interest" description="Disordered" evidence="2">
    <location>
        <begin position="547"/>
        <end position="707"/>
    </location>
</feature>
<dbReference type="Proteomes" id="UP000799437">
    <property type="component" value="Unassembled WGS sequence"/>
</dbReference>
<evidence type="ECO:0000256" key="1">
    <source>
        <dbReference type="SAM" id="Coils"/>
    </source>
</evidence>
<evidence type="ECO:0000256" key="2">
    <source>
        <dbReference type="SAM" id="MobiDB-lite"/>
    </source>
</evidence>
<feature type="compositionally biased region" description="Basic residues" evidence="2">
    <location>
        <begin position="611"/>
        <end position="622"/>
    </location>
</feature>
<name>A0A6A6W8U6_9PEZI</name>
<evidence type="ECO:0000313" key="4">
    <source>
        <dbReference type="Proteomes" id="UP000799437"/>
    </source>
</evidence>
<reference evidence="3" key="1">
    <citation type="journal article" date="2020" name="Stud. Mycol.">
        <title>101 Dothideomycetes genomes: a test case for predicting lifestyles and emergence of pathogens.</title>
        <authorList>
            <person name="Haridas S."/>
            <person name="Albert R."/>
            <person name="Binder M."/>
            <person name="Bloem J."/>
            <person name="Labutti K."/>
            <person name="Salamov A."/>
            <person name="Andreopoulos B."/>
            <person name="Baker S."/>
            <person name="Barry K."/>
            <person name="Bills G."/>
            <person name="Bluhm B."/>
            <person name="Cannon C."/>
            <person name="Castanera R."/>
            <person name="Culley D."/>
            <person name="Daum C."/>
            <person name="Ezra D."/>
            <person name="Gonzalez J."/>
            <person name="Henrissat B."/>
            <person name="Kuo A."/>
            <person name="Liang C."/>
            <person name="Lipzen A."/>
            <person name="Lutzoni F."/>
            <person name="Magnuson J."/>
            <person name="Mondo S."/>
            <person name="Nolan M."/>
            <person name="Ohm R."/>
            <person name="Pangilinan J."/>
            <person name="Park H.-J."/>
            <person name="Ramirez L."/>
            <person name="Alfaro M."/>
            <person name="Sun H."/>
            <person name="Tritt A."/>
            <person name="Yoshinaga Y."/>
            <person name="Zwiers L.-H."/>
            <person name="Turgeon B."/>
            <person name="Goodwin S."/>
            <person name="Spatafora J."/>
            <person name="Crous P."/>
            <person name="Grigoriev I."/>
        </authorList>
    </citation>
    <scope>NUCLEOTIDE SEQUENCE</scope>
    <source>
        <strain evidence="3">CBS 121739</strain>
    </source>
</reference>
<evidence type="ECO:0008006" key="5">
    <source>
        <dbReference type="Google" id="ProtNLM"/>
    </source>
</evidence>
<feature type="region of interest" description="Disordered" evidence="2">
    <location>
        <begin position="78"/>
        <end position="103"/>
    </location>
</feature>
<sequence length="707" mass="81498">MACPERSSPKLFARDIAAYSDAELDRYLVEHGRIVSVEDPDNLPDEFIQRLRDRARRRSGTVESRPVDLDKVTALLQDQVRRSPSLPTTASQSPDPEEEYQEDLRRQTGYYNMLVDDGGRPSHPLSMLESIVENPREYREILSFWHTKKSNGGWRVFDVQVMRWRDFRALQRFARGQRGYDYWRSLWDEESANWAFHSPWMAEMGYSEKDWQNSWRLDQQRENYVQLSTSYMSWRLFVKCNGKKIGQCGFPEYAEALKERLARHGFERPFQLDKDATRQDKMTTWIEYLAFEYWWYDYYLGSVRTHQEQHDNAWTKLVDSEVLRPEETEESICDVENKCRNASEFGTAKRAMQSATLAVTSAETAMAEWQQSKLSKQTLQNRLSKARSRLETIQAEVASLQRRSDCLIEFIHRTRVYRTAKKDAEHHEVLLRWMLQQIPLIEAELNPPNAPVSDKRGGKNLRKRSRNRSEELDRISQQQSRGEGVSGRGSDRLAPADASFQEPPSKRSRRTANHADNALDIQPNEHNSSKRPRRIASLADKALDIQPSEHTSNNAPNIQPSEHNSSKRPRRIASLADKAPDIQPSEHTPSKRPRRITTLASNPAADPTPAKPKRQRNPRKKTNGQVSPPPSSSSQQQQQKQQQSSQSSQPLRRSARIAERERRLRDAAATSKATEPAQTPTAPPSKRSSAKKREAETEVAGPRLICM</sequence>
<feature type="compositionally biased region" description="Basic and acidic residues" evidence="2">
    <location>
        <begin position="656"/>
        <end position="666"/>
    </location>
</feature>
<feature type="compositionally biased region" description="Polar residues" evidence="2">
    <location>
        <begin position="548"/>
        <end position="563"/>
    </location>
</feature>
<feature type="compositionally biased region" description="Polar residues" evidence="2">
    <location>
        <begin position="85"/>
        <end position="94"/>
    </location>
</feature>
<organism evidence="3 4">
    <name type="scientific">Pseudovirgaria hyperparasitica</name>
    <dbReference type="NCBI Taxonomy" id="470096"/>
    <lineage>
        <taxon>Eukaryota</taxon>
        <taxon>Fungi</taxon>
        <taxon>Dikarya</taxon>
        <taxon>Ascomycota</taxon>
        <taxon>Pezizomycotina</taxon>
        <taxon>Dothideomycetes</taxon>
        <taxon>Dothideomycetes incertae sedis</taxon>
        <taxon>Acrospermales</taxon>
        <taxon>Acrospermaceae</taxon>
        <taxon>Pseudovirgaria</taxon>
    </lineage>
</organism>